<proteinExistence type="predicted"/>
<dbReference type="EMBL" id="GG745338">
    <property type="protein sequence ID" value="KNE61567.1"/>
    <property type="molecule type" value="Genomic_DNA"/>
</dbReference>
<keyword evidence="2" id="KW-1185">Reference proteome</keyword>
<name>A0A0L0SGI8_ALLM3</name>
<dbReference type="VEuPathDB" id="FungiDB:AMAG_18648"/>
<reference evidence="1 2" key="2">
    <citation type="submission" date="2009-11" db="EMBL/GenBank/DDBJ databases">
        <title>The Genome Sequence of Allomyces macrogynus strain ATCC 38327.</title>
        <authorList>
            <consortium name="The Broad Institute Genome Sequencing Platform"/>
            <person name="Russ C."/>
            <person name="Cuomo C."/>
            <person name="Shea T."/>
            <person name="Young S.K."/>
            <person name="Zeng Q."/>
            <person name="Koehrsen M."/>
            <person name="Haas B."/>
            <person name="Borodovsky M."/>
            <person name="Guigo R."/>
            <person name="Alvarado L."/>
            <person name="Berlin A."/>
            <person name="Borenstein D."/>
            <person name="Chen Z."/>
            <person name="Engels R."/>
            <person name="Freedman E."/>
            <person name="Gellesch M."/>
            <person name="Goldberg J."/>
            <person name="Griggs A."/>
            <person name="Gujja S."/>
            <person name="Heiman D."/>
            <person name="Hepburn T."/>
            <person name="Howarth C."/>
            <person name="Jen D."/>
            <person name="Larson L."/>
            <person name="Lewis B."/>
            <person name="Mehta T."/>
            <person name="Park D."/>
            <person name="Pearson M."/>
            <person name="Roberts A."/>
            <person name="Saif S."/>
            <person name="Shenoy N."/>
            <person name="Sisk P."/>
            <person name="Stolte C."/>
            <person name="Sykes S."/>
            <person name="Walk T."/>
            <person name="White J."/>
            <person name="Yandava C."/>
            <person name="Burger G."/>
            <person name="Gray M.W."/>
            <person name="Holland P.W.H."/>
            <person name="King N."/>
            <person name="Lang F.B.F."/>
            <person name="Roger A.J."/>
            <person name="Ruiz-Trillo I."/>
            <person name="Lander E."/>
            <person name="Nusbaum C."/>
        </authorList>
    </citation>
    <scope>NUCLEOTIDE SEQUENCE [LARGE SCALE GENOMIC DNA]</scope>
    <source>
        <strain evidence="1 2">ATCC 38327</strain>
    </source>
</reference>
<dbReference type="AlphaFoldDB" id="A0A0L0SGI8"/>
<evidence type="ECO:0000313" key="2">
    <source>
        <dbReference type="Proteomes" id="UP000054350"/>
    </source>
</evidence>
<dbReference type="OrthoDB" id="10369459at2759"/>
<evidence type="ECO:0000313" key="1">
    <source>
        <dbReference type="EMBL" id="KNE61567.1"/>
    </source>
</evidence>
<organism evidence="1 2">
    <name type="scientific">Allomyces macrogynus (strain ATCC 38327)</name>
    <name type="common">Allomyces javanicus var. macrogynus</name>
    <dbReference type="NCBI Taxonomy" id="578462"/>
    <lineage>
        <taxon>Eukaryota</taxon>
        <taxon>Fungi</taxon>
        <taxon>Fungi incertae sedis</taxon>
        <taxon>Blastocladiomycota</taxon>
        <taxon>Blastocladiomycetes</taxon>
        <taxon>Blastocladiales</taxon>
        <taxon>Blastocladiaceae</taxon>
        <taxon>Allomyces</taxon>
    </lineage>
</organism>
<protein>
    <submittedName>
        <fullName evidence="1">Uncharacterized protein</fullName>
    </submittedName>
</protein>
<dbReference type="Proteomes" id="UP000054350">
    <property type="component" value="Unassembled WGS sequence"/>
</dbReference>
<gene>
    <name evidence="1" type="ORF">AMAG_18648</name>
</gene>
<reference evidence="1 2" key="1">
    <citation type="submission" date="2009-11" db="EMBL/GenBank/DDBJ databases">
        <title>Annotation of Allomyces macrogynus ATCC 38327.</title>
        <authorList>
            <consortium name="The Broad Institute Genome Sequencing Platform"/>
            <person name="Russ C."/>
            <person name="Cuomo C."/>
            <person name="Burger G."/>
            <person name="Gray M.W."/>
            <person name="Holland P.W.H."/>
            <person name="King N."/>
            <person name="Lang F.B.F."/>
            <person name="Roger A.J."/>
            <person name="Ruiz-Trillo I."/>
            <person name="Young S.K."/>
            <person name="Zeng Q."/>
            <person name="Gargeya S."/>
            <person name="Fitzgerald M."/>
            <person name="Haas B."/>
            <person name="Abouelleil A."/>
            <person name="Alvarado L."/>
            <person name="Arachchi H.M."/>
            <person name="Berlin A."/>
            <person name="Chapman S.B."/>
            <person name="Gearin G."/>
            <person name="Goldberg J."/>
            <person name="Griggs A."/>
            <person name="Gujja S."/>
            <person name="Hansen M."/>
            <person name="Heiman D."/>
            <person name="Howarth C."/>
            <person name="Larimer J."/>
            <person name="Lui A."/>
            <person name="MacDonald P.J.P."/>
            <person name="McCowen C."/>
            <person name="Montmayeur A."/>
            <person name="Murphy C."/>
            <person name="Neiman D."/>
            <person name="Pearson M."/>
            <person name="Priest M."/>
            <person name="Roberts A."/>
            <person name="Saif S."/>
            <person name="Shea T."/>
            <person name="Sisk P."/>
            <person name="Stolte C."/>
            <person name="Sykes S."/>
            <person name="Wortman J."/>
            <person name="Nusbaum C."/>
            <person name="Birren B."/>
        </authorList>
    </citation>
    <scope>NUCLEOTIDE SEQUENCE [LARGE SCALE GENOMIC DNA]</scope>
    <source>
        <strain evidence="1 2">ATCC 38327</strain>
    </source>
</reference>
<accession>A0A0L0SGI8</accession>
<sequence length="95" mass="10194">MAAATDFSDLLADLTAHPAVTGTLLFLNPVQRAPRPAAVLLHGPDVAVFVRDPTKDDDAIRAWWEQLFPWTQTGSTPTNPSSVAFPVAGAPMVFH</sequence>